<evidence type="ECO:0000256" key="6">
    <source>
        <dbReference type="ARBA" id="ARBA00023136"/>
    </source>
</evidence>
<name>A0A0M8MJ06_9MICO</name>
<evidence type="ECO:0000256" key="7">
    <source>
        <dbReference type="ARBA" id="ARBA00024033"/>
    </source>
</evidence>
<comment type="caution">
    <text evidence="9">The sequence shown here is derived from an EMBL/GenBank/DDBJ whole genome shotgun (WGS) entry which is preliminary data.</text>
</comment>
<evidence type="ECO:0000256" key="1">
    <source>
        <dbReference type="ARBA" id="ARBA00004651"/>
    </source>
</evidence>
<keyword evidence="6 8" id="KW-0472">Membrane</keyword>
<evidence type="ECO:0000256" key="4">
    <source>
        <dbReference type="ARBA" id="ARBA00022692"/>
    </source>
</evidence>
<dbReference type="EMBL" id="LAVO01000006">
    <property type="protein sequence ID" value="KOS11087.1"/>
    <property type="molecule type" value="Genomic_DNA"/>
</dbReference>
<keyword evidence="3" id="KW-0808">Transferase</keyword>
<dbReference type="KEGG" id="mcw:A8L33_07735"/>
<keyword evidence="2" id="KW-1003">Cell membrane</keyword>
<dbReference type="GO" id="GO:0005886">
    <property type="term" value="C:plasma membrane"/>
    <property type="evidence" value="ECO:0007669"/>
    <property type="project" value="UniProtKB-SubCell"/>
</dbReference>
<keyword evidence="5 8" id="KW-1133">Transmembrane helix</keyword>
<comment type="subcellular location">
    <subcellularLocation>
        <location evidence="1">Cell membrane</location>
        <topology evidence="1">Multi-pass membrane protein</topology>
    </subcellularLocation>
</comment>
<feature type="transmembrane region" description="Helical" evidence="8">
    <location>
        <begin position="259"/>
        <end position="281"/>
    </location>
</feature>
<feature type="transmembrane region" description="Helical" evidence="8">
    <location>
        <begin position="108"/>
        <end position="129"/>
    </location>
</feature>
<protein>
    <recommendedName>
        <fullName evidence="11">DUF2029 domain-containing protein</fullName>
    </recommendedName>
</protein>
<proteinExistence type="inferred from homology"/>
<feature type="transmembrane region" description="Helical" evidence="8">
    <location>
        <begin position="336"/>
        <end position="355"/>
    </location>
</feature>
<dbReference type="Pfam" id="PF09594">
    <property type="entry name" value="GT87"/>
    <property type="match status" value="1"/>
</dbReference>
<evidence type="ECO:0000313" key="10">
    <source>
        <dbReference type="Proteomes" id="UP000037737"/>
    </source>
</evidence>
<dbReference type="GO" id="GO:0016758">
    <property type="term" value="F:hexosyltransferase activity"/>
    <property type="evidence" value="ECO:0007669"/>
    <property type="project" value="InterPro"/>
</dbReference>
<feature type="transmembrane region" description="Helical" evidence="8">
    <location>
        <begin position="375"/>
        <end position="395"/>
    </location>
</feature>
<feature type="transmembrane region" description="Helical" evidence="8">
    <location>
        <begin position="288"/>
        <end position="307"/>
    </location>
</feature>
<evidence type="ECO:0008006" key="11">
    <source>
        <dbReference type="Google" id="ProtNLM"/>
    </source>
</evidence>
<evidence type="ECO:0000256" key="8">
    <source>
        <dbReference type="SAM" id="Phobius"/>
    </source>
</evidence>
<sequence length="411" mass="42558">MSRRAALWCGFALVHALVIVLGLVDGRAASWDVDQLYRWWAGTTIRGDAIPGLTMEWIYPPLALVPIVLAGFLGAAVDYTLAWGLLVTAADAVAFGILIGAARSRGRVVAALFWLAAILALGGVGMYRLDAITVPVAILGCLWLVGRPWLASALLAAATWIKVWPAALLLAAVIAVRRRGAIIGAGAALSAVVVALALSAGGATHLLGFVGDQTTRGLQLEAPVSSVYVLLALAGSSGAAVYYDPDIVTFQVTGPNVDVVIALMTPLLILVAAALAAVGAVKVARGARFVSLFPPLALSLVLALIAVNKVGSPQYMVWIIAPFVLALVVDRRAWAAPALLALVMTAATQVLFPWAYDALLALQPAAVALLLGRNLLEVVLFVWIAALLVAVPTAVRVPAGDPPPATPEGSP</sequence>
<evidence type="ECO:0000256" key="2">
    <source>
        <dbReference type="ARBA" id="ARBA00022475"/>
    </source>
</evidence>
<evidence type="ECO:0000256" key="3">
    <source>
        <dbReference type="ARBA" id="ARBA00022679"/>
    </source>
</evidence>
<evidence type="ECO:0000313" key="9">
    <source>
        <dbReference type="EMBL" id="KOS11087.1"/>
    </source>
</evidence>
<dbReference type="Proteomes" id="UP000037737">
    <property type="component" value="Unassembled WGS sequence"/>
</dbReference>
<organism evidence="9 10">
    <name type="scientific">Microbacterium aurantiacum</name>
    <dbReference type="NCBI Taxonomy" id="162393"/>
    <lineage>
        <taxon>Bacteria</taxon>
        <taxon>Bacillati</taxon>
        <taxon>Actinomycetota</taxon>
        <taxon>Actinomycetes</taxon>
        <taxon>Micrococcales</taxon>
        <taxon>Microbacteriaceae</taxon>
        <taxon>Microbacterium</taxon>
    </lineage>
</organism>
<gene>
    <name evidence="9" type="ORF">XI38_07425</name>
</gene>
<dbReference type="PATRIC" id="fig|84292.3.peg.1514"/>
<feature type="transmembrane region" description="Helical" evidence="8">
    <location>
        <begin position="313"/>
        <end position="329"/>
    </location>
</feature>
<reference evidence="9" key="1">
    <citation type="submission" date="2015-04" db="EMBL/GenBank/DDBJ databases">
        <title>Complete genome sequence of Microbacterium chocolatum SIT 101, a bacterium enantioselectively hydrolyzing mesomeric diesters.</title>
        <authorList>
            <person name="Li X."/>
            <person name="Xu Y."/>
        </authorList>
    </citation>
    <scope>NUCLEOTIDE SEQUENCE [LARGE SCALE GENOMIC DNA]</scope>
    <source>
        <strain evidence="9">SIT 101</strain>
    </source>
</reference>
<comment type="similarity">
    <text evidence="7">Belongs to the glycosyltransferase 87 family.</text>
</comment>
<feature type="transmembrane region" description="Helical" evidence="8">
    <location>
        <begin position="181"/>
        <end position="210"/>
    </location>
</feature>
<dbReference type="InterPro" id="IPR018584">
    <property type="entry name" value="GT87"/>
</dbReference>
<dbReference type="AlphaFoldDB" id="A0A0M8MJ06"/>
<evidence type="ECO:0000256" key="5">
    <source>
        <dbReference type="ARBA" id="ARBA00022989"/>
    </source>
</evidence>
<keyword evidence="4 8" id="KW-0812">Transmembrane</keyword>
<accession>A0A0M8MJ06</accession>
<keyword evidence="10" id="KW-1185">Reference proteome</keyword>
<feature type="transmembrane region" description="Helical" evidence="8">
    <location>
        <begin position="83"/>
        <end position="102"/>
    </location>
</feature>
<dbReference type="OrthoDB" id="581198at2"/>